<organism evidence="1 2">
    <name type="scientific">Paenibacillus radicis</name>
    <name type="common">ex Gao et al. 2016</name>
    <dbReference type="NCBI Taxonomy" id="1737354"/>
    <lineage>
        <taxon>Bacteria</taxon>
        <taxon>Bacillati</taxon>
        <taxon>Bacillota</taxon>
        <taxon>Bacilli</taxon>
        <taxon>Bacillales</taxon>
        <taxon>Paenibacillaceae</taxon>
        <taxon>Paenibacillus</taxon>
    </lineage>
</organism>
<evidence type="ECO:0000313" key="1">
    <source>
        <dbReference type="EMBL" id="GGG60468.1"/>
    </source>
</evidence>
<keyword evidence="2" id="KW-1185">Reference proteome</keyword>
<gene>
    <name evidence="1" type="ORF">GCM10010918_12190</name>
</gene>
<reference evidence="1 2" key="1">
    <citation type="journal article" date="2014" name="Int. J. Syst. Evol. Microbiol.">
        <title>Complete genome sequence of Corynebacterium casei LMG S-19264T (=DSM 44701T), isolated from a smear-ripened cheese.</title>
        <authorList>
            <consortium name="US DOE Joint Genome Institute (JGI-PGF)"/>
            <person name="Walter F."/>
            <person name="Albersmeier A."/>
            <person name="Kalinowski J."/>
            <person name="Ruckert C."/>
        </authorList>
    </citation>
    <scope>NUCLEOTIDE SEQUENCE [LARGE SCALE GENOMIC DNA]</scope>
    <source>
        <strain evidence="1 2">CGMCC 1.15286</strain>
    </source>
</reference>
<protein>
    <submittedName>
        <fullName evidence="1">Uncharacterized protein</fullName>
    </submittedName>
</protein>
<evidence type="ECO:0000313" key="2">
    <source>
        <dbReference type="Proteomes" id="UP000600247"/>
    </source>
</evidence>
<dbReference type="Proteomes" id="UP000600247">
    <property type="component" value="Unassembled WGS sequence"/>
</dbReference>
<dbReference type="AlphaFoldDB" id="A0A917GYG5"/>
<proteinExistence type="predicted"/>
<accession>A0A917GYG5</accession>
<sequence>MGNNAISMNVNKSVLINDLKLKQFSNTTIFRRDRIFVLSPSSQNEYQWFDIRRANLNRYIAQEMNGHLVVRFKENLLWANLSLFVNSMITEESIVYTSSIREHWKFNIVISDERYLAVNRKSKQICELSLLSVQQLKDKVY</sequence>
<name>A0A917GYG5_9BACL</name>
<comment type="caution">
    <text evidence="1">The sequence shown here is derived from an EMBL/GenBank/DDBJ whole genome shotgun (WGS) entry which is preliminary data.</text>
</comment>
<dbReference type="EMBL" id="BMHY01000002">
    <property type="protein sequence ID" value="GGG60468.1"/>
    <property type="molecule type" value="Genomic_DNA"/>
</dbReference>